<feature type="domain" description="AAA+ ATPase" evidence="4">
    <location>
        <begin position="41"/>
        <end position="191"/>
    </location>
</feature>
<proteinExistence type="predicted"/>
<dbReference type="Pfam" id="PF13191">
    <property type="entry name" value="AAA_16"/>
    <property type="match status" value="1"/>
</dbReference>
<protein>
    <submittedName>
        <fullName evidence="5">Cdc6/Cdc18 family protein</fullName>
    </submittedName>
</protein>
<dbReference type="InterPro" id="IPR041664">
    <property type="entry name" value="AAA_16"/>
</dbReference>
<dbReference type="InterPro" id="IPR050311">
    <property type="entry name" value="ORC1/CDC6"/>
</dbReference>
<sequence length="344" mass="38602">MIRRPEVLDHTTTPDASMIVHRRDELQQLARAFQGLENGRPVNPVFLTGPSGVGKSLLAEAVTDRLVRGTSDELAVDIASVNCWTTRSRYEVTFEVARQLVGGARLHHDSTPRLDLLDRLQSTTDRHDPTSQRIVVLDEVDVVDTDVLYDLADLPSTSLLLVSNEARSFLGSLDPRIESRLSVGQEVRLEPYTADELVRILEKRVEYGLEHDVISQRQLERIARHADGDARKAISTLREAAEAAQGRSQTITNTLIDEAIPEARERLRQENLAKLDPHQQVLFDIVDEYGPVSPGTLQELYEDRMGDDAKTQRTTRRSAKKMVYYDLLVARGEGPSREYAVATT</sequence>
<keyword evidence="6" id="KW-1185">Reference proteome</keyword>
<organism evidence="5 6">
    <name type="scientific">Haloarchaeobius litoreus</name>
    <dbReference type="NCBI Taxonomy" id="755306"/>
    <lineage>
        <taxon>Archaea</taxon>
        <taxon>Methanobacteriati</taxon>
        <taxon>Methanobacteriota</taxon>
        <taxon>Stenosarchaea group</taxon>
        <taxon>Halobacteria</taxon>
        <taxon>Halobacteriales</taxon>
        <taxon>Halorubellaceae</taxon>
        <taxon>Haloarchaeobius</taxon>
    </lineage>
</organism>
<dbReference type="Proteomes" id="UP001597034">
    <property type="component" value="Unassembled WGS sequence"/>
</dbReference>
<dbReference type="SUPFAM" id="SSF52540">
    <property type="entry name" value="P-loop containing nucleoside triphosphate hydrolases"/>
    <property type="match status" value="1"/>
</dbReference>
<dbReference type="SMART" id="SM00382">
    <property type="entry name" value="AAA"/>
    <property type="match status" value="1"/>
</dbReference>
<evidence type="ECO:0000256" key="1">
    <source>
        <dbReference type="ARBA" id="ARBA00022705"/>
    </source>
</evidence>
<evidence type="ECO:0000259" key="4">
    <source>
        <dbReference type="SMART" id="SM00382"/>
    </source>
</evidence>
<name>A0ABD6DIT2_9EURY</name>
<dbReference type="InterPro" id="IPR003593">
    <property type="entry name" value="AAA+_ATPase"/>
</dbReference>
<dbReference type="Gene3D" id="1.10.8.60">
    <property type="match status" value="1"/>
</dbReference>
<dbReference type="PANTHER" id="PTHR10763:SF22">
    <property type="entry name" value="ORC1-TYPE DNA REPLICATION PROTEIN"/>
    <property type="match status" value="1"/>
</dbReference>
<dbReference type="AlphaFoldDB" id="A0ABD6DIT2"/>
<evidence type="ECO:0000313" key="5">
    <source>
        <dbReference type="EMBL" id="MFD1645941.1"/>
    </source>
</evidence>
<dbReference type="EMBL" id="JBHUDO010000002">
    <property type="protein sequence ID" value="MFD1645941.1"/>
    <property type="molecule type" value="Genomic_DNA"/>
</dbReference>
<keyword evidence="1" id="KW-0235">DNA replication</keyword>
<evidence type="ECO:0000256" key="3">
    <source>
        <dbReference type="ARBA" id="ARBA00022840"/>
    </source>
</evidence>
<comment type="caution">
    <text evidence="5">The sequence shown here is derived from an EMBL/GenBank/DDBJ whole genome shotgun (WGS) entry which is preliminary data.</text>
</comment>
<dbReference type="GO" id="GO:0006260">
    <property type="term" value="P:DNA replication"/>
    <property type="evidence" value="ECO:0007669"/>
    <property type="project" value="UniProtKB-KW"/>
</dbReference>
<dbReference type="Pfam" id="PF22703">
    <property type="entry name" value="Cdc6_lid"/>
    <property type="match status" value="1"/>
</dbReference>
<dbReference type="RefSeq" id="WP_256398534.1">
    <property type="nucleotide sequence ID" value="NZ_JANHJR010000001.1"/>
</dbReference>
<dbReference type="GO" id="GO:0005524">
    <property type="term" value="F:ATP binding"/>
    <property type="evidence" value="ECO:0007669"/>
    <property type="project" value="UniProtKB-KW"/>
</dbReference>
<reference evidence="5 6" key="1">
    <citation type="journal article" date="2019" name="Int. J. Syst. Evol. Microbiol.">
        <title>The Global Catalogue of Microorganisms (GCM) 10K type strain sequencing project: providing services to taxonomists for standard genome sequencing and annotation.</title>
        <authorList>
            <consortium name="The Broad Institute Genomics Platform"/>
            <consortium name="The Broad Institute Genome Sequencing Center for Infectious Disease"/>
            <person name="Wu L."/>
            <person name="Ma J."/>
        </authorList>
    </citation>
    <scope>NUCLEOTIDE SEQUENCE [LARGE SCALE GENOMIC DNA]</scope>
    <source>
        <strain evidence="5 6">CGMCC 1.10390</strain>
    </source>
</reference>
<dbReference type="InterPro" id="IPR055237">
    <property type="entry name" value="Cdc6_lid"/>
</dbReference>
<dbReference type="Gene3D" id="3.40.50.300">
    <property type="entry name" value="P-loop containing nucleotide triphosphate hydrolases"/>
    <property type="match status" value="1"/>
</dbReference>
<dbReference type="InterPro" id="IPR027417">
    <property type="entry name" value="P-loop_NTPase"/>
</dbReference>
<dbReference type="PANTHER" id="PTHR10763">
    <property type="entry name" value="CELL DIVISION CONTROL PROTEIN 6-RELATED"/>
    <property type="match status" value="1"/>
</dbReference>
<keyword evidence="2" id="KW-0547">Nucleotide-binding</keyword>
<dbReference type="CDD" id="cd18139">
    <property type="entry name" value="HLD_clamp_RarA"/>
    <property type="match status" value="1"/>
</dbReference>
<gene>
    <name evidence="5" type="ORF">ACFSBL_09620</name>
</gene>
<accession>A0ABD6DIT2</accession>
<evidence type="ECO:0000256" key="2">
    <source>
        <dbReference type="ARBA" id="ARBA00022741"/>
    </source>
</evidence>
<keyword evidence="3" id="KW-0067">ATP-binding</keyword>
<evidence type="ECO:0000313" key="6">
    <source>
        <dbReference type="Proteomes" id="UP001597034"/>
    </source>
</evidence>